<feature type="domain" description="Aminoglycoside phosphotransferase" evidence="1">
    <location>
        <begin position="28"/>
        <end position="238"/>
    </location>
</feature>
<sequence length="300" mass="32143">MDAAELAERFGLGRAVRLSDGAVARGKQGEVWRLDTVDGRWAVKVPFHPPGPAGAELQEAACAAGVPAPRIRRTLDGQIFALVGSHRVRVYEWVDLGRPDPMVDPALVGAIVAAVHRVRLPADGPVEPWHTAPVGALAWDELIVRLRAAGAPFAGRLADLRDELVALEAWLEPPADLQACHRDLWADNLLPTPGGGLCVIDWENSGPADPSQELACVLFEFGRSDPGRARALTSAYAEAGGPGAVTRAGHFSMLIAQLGHINQLAAERWLEADDRAGDAEWIAETLDDPHTRERLAALLP</sequence>
<evidence type="ECO:0000313" key="3">
    <source>
        <dbReference type="Proteomes" id="UP000677082"/>
    </source>
</evidence>
<proteinExistence type="predicted"/>
<reference evidence="2 3" key="1">
    <citation type="submission" date="2021-03" db="EMBL/GenBank/DDBJ databases">
        <title>Whole genome shotgun sequence of Actinoplanes toevensis NBRC 105298.</title>
        <authorList>
            <person name="Komaki H."/>
            <person name="Tamura T."/>
        </authorList>
    </citation>
    <scope>NUCLEOTIDE SEQUENCE [LARGE SCALE GENOMIC DNA]</scope>
    <source>
        <strain evidence="2 3">NBRC 105298</strain>
    </source>
</reference>
<dbReference type="SUPFAM" id="SSF56112">
    <property type="entry name" value="Protein kinase-like (PK-like)"/>
    <property type="match status" value="1"/>
</dbReference>
<comment type="caution">
    <text evidence="2">The sequence shown here is derived from an EMBL/GenBank/DDBJ whole genome shotgun (WGS) entry which is preliminary data.</text>
</comment>
<dbReference type="AlphaFoldDB" id="A0A919W6X0"/>
<dbReference type="InterPro" id="IPR011009">
    <property type="entry name" value="Kinase-like_dom_sf"/>
</dbReference>
<name>A0A919W6X0_9ACTN</name>
<organism evidence="2 3">
    <name type="scientific">Paractinoplanes toevensis</name>
    <dbReference type="NCBI Taxonomy" id="571911"/>
    <lineage>
        <taxon>Bacteria</taxon>
        <taxon>Bacillati</taxon>
        <taxon>Actinomycetota</taxon>
        <taxon>Actinomycetes</taxon>
        <taxon>Micromonosporales</taxon>
        <taxon>Micromonosporaceae</taxon>
        <taxon>Paractinoplanes</taxon>
    </lineage>
</organism>
<accession>A0A919W6X0</accession>
<dbReference type="InterPro" id="IPR002575">
    <property type="entry name" value="Aminoglycoside_PTrfase"/>
</dbReference>
<evidence type="ECO:0000313" key="2">
    <source>
        <dbReference type="EMBL" id="GIM95435.1"/>
    </source>
</evidence>
<dbReference type="Proteomes" id="UP000677082">
    <property type="component" value="Unassembled WGS sequence"/>
</dbReference>
<gene>
    <name evidence="2" type="ORF">Ato02nite_072280</name>
</gene>
<dbReference type="EMBL" id="BOQN01000093">
    <property type="protein sequence ID" value="GIM95435.1"/>
    <property type="molecule type" value="Genomic_DNA"/>
</dbReference>
<protein>
    <recommendedName>
        <fullName evidence="1">Aminoglycoside phosphotransferase domain-containing protein</fullName>
    </recommendedName>
</protein>
<keyword evidence="3" id="KW-1185">Reference proteome</keyword>
<evidence type="ECO:0000259" key="1">
    <source>
        <dbReference type="Pfam" id="PF01636"/>
    </source>
</evidence>
<dbReference type="RefSeq" id="WP_213011158.1">
    <property type="nucleotide sequence ID" value="NZ_BOQN01000093.1"/>
</dbReference>
<dbReference type="Pfam" id="PF01636">
    <property type="entry name" value="APH"/>
    <property type="match status" value="1"/>
</dbReference>
<dbReference type="Gene3D" id="3.90.1200.10">
    <property type="match status" value="1"/>
</dbReference>